<comment type="caution">
    <text evidence="1">The sequence shown here is derived from an EMBL/GenBank/DDBJ whole genome shotgun (WGS) entry which is preliminary data.</text>
</comment>
<proteinExistence type="predicted"/>
<dbReference type="Proteomes" id="UP000234323">
    <property type="component" value="Unassembled WGS sequence"/>
</dbReference>
<keyword evidence="2" id="KW-1185">Reference proteome</keyword>
<dbReference type="AlphaFoldDB" id="A0A2I1FWP6"/>
<dbReference type="OrthoDB" id="2403320at2759"/>
<evidence type="ECO:0000313" key="2">
    <source>
        <dbReference type="Proteomes" id="UP000234323"/>
    </source>
</evidence>
<protein>
    <submittedName>
        <fullName evidence="1">Uncharacterized protein</fullName>
    </submittedName>
</protein>
<dbReference type="VEuPathDB" id="FungiDB:FUN_017341"/>
<accession>A0A2I1FWP6</accession>
<sequence>MDNNPSQNSVNFLDIPNDINEFNNYHYYPNNFQETTNVNQAAIQLSNVSCDNFNCSYEEPNDNIMPVSYVNEQFSSQYTPQYIDQNINERILDQDPPQYDINYPQKNYRQFPELKFEIPGYKIIIIPTFPLNLNNLDMQNHDQNDQNYQNYQNYNHSSSNIVIDDLPPQNQQYQHFQQQNSSFELNESFNYS</sequence>
<evidence type="ECO:0000313" key="1">
    <source>
        <dbReference type="EMBL" id="PKY38753.1"/>
    </source>
</evidence>
<gene>
    <name evidence="1" type="ORF">RhiirA4_414454</name>
</gene>
<dbReference type="VEuPathDB" id="FungiDB:RhiirFUN_022662"/>
<dbReference type="EMBL" id="LLXI01000039">
    <property type="protein sequence ID" value="PKY38753.1"/>
    <property type="molecule type" value="Genomic_DNA"/>
</dbReference>
<organism evidence="1 2">
    <name type="scientific">Rhizophagus irregularis</name>
    <dbReference type="NCBI Taxonomy" id="588596"/>
    <lineage>
        <taxon>Eukaryota</taxon>
        <taxon>Fungi</taxon>
        <taxon>Fungi incertae sedis</taxon>
        <taxon>Mucoromycota</taxon>
        <taxon>Glomeromycotina</taxon>
        <taxon>Glomeromycetes</taxon>
        <taxon>Glomerales</taxon>
        <taxon>Glomeraceae</taxon>
        <taxon>Rhizophagus</taxon>
    </lineage>
</organism>
<name>A0A2I1FWP6_9GLOM</name>
<dbReference type="VEuPathDB" id="FungiDB:RhiirA1_456658"/>
<reference evidence="1 2" key="1">
    <citation type="submission" date="2015-10" db="EMBL/GenBank/DDBJ databases">
        <title>Genome analyses suggest a sexual origin of heterokaryosis in a supposedly ancient asexual fungus.</title>
        <authorList>
            <person name="Ropars J."/>
            <person name="Sedzielewska K."/>
            <person name="Noel J."/>
            <person name="Charron P."/>
            <person name="Farinelli L."/>
            <person name="Marton T."/>
            <person name="Kruger M."/>
            <person name="Pelin A."/>
            <person name="Brachmann A."/>
            <person name="Corradi N."/>
        </authorList>
    </citation>
    <scope>NUCLEOTIDE SEQUENCE [LARGE SCALE GENOMIC DNA]</scope>
    <source>
        <strain evidence="1 2">A4</strain>
    </source>
</reference>